<dbReference type="EMBL" id="NBII01000003">
    <property type="protein sequence ID" value="PAV20441.1"/>
    <property type="molecule type" value="Genomic_DNA"/>
</dbReference>
<dbReference type="InterPro" id="IPR000560">
    <property type="entry name" value="His_Pase_clade-2"/>
</dbReference>
<dbReference type="Proteomes" id="UP000217199">
    <property type="component" value="Unassembled WGS sequence"/>
</dbReference>
<dbReference type="PANTHER" id="PTHR11567:SF110">
    <property type="entry name" value="2-PHOSPHOXYLOSE PHOSPHATASE 1"/>
    <property type="match status" value="1"/>
</dbReference>
<dbReference type="InParanoid" id="A0A286ULF5"/>
<dbReference type="InterPro" id="IPR029033">
    <property type="entry name" value="His_PPase_superfam"/>
</dbReference>
<sequence length="266" mass="28668">MRDILFSFVPYIISGYRTEEVRRLGMGRLLDDLVSKMNLKAGLKVQQTSSESSASASSSSSSLFSSATGKIGLKSSSSKLKGDETSARVSGTGLEDGVSPKILVHSTHDTALAALLATLDVFDEKWPLFTASITFELFKKRSETIEGQQRTYLQTVLNALPSFPFGGKKESAVEHYVRVRYQNQSLSLPFCSGKGDHLDGYPDLCTFEAFKRRMNEIVLRGRDWEMACAQRGNASSVGANTGANGGAGIVNNVGGEGKPGAVPVRK</sequence>
<evidence type="ECO:0000256" key="1">
    <source>
        <dbReference type="ARBA" id="ARBA00005375"/>
    </source>
</evidence>
<dbReference type="Gene3D" id="3.40.50.1240">
    <property type="entry name" value="Phosphoglycerate mutase-like"/>
    <property type="match status" value="1"/>
</dbReference>
<proteinExistence type="inferred from homology"/>
<dbReference type="SUPFAM" id="SSF53254">
    <property type="entry name" value="Phosphoglycerate mutase-like"/>
    <property type="match status" value="1"/>
</dbReference>
<dbReference type="PROSITE" id="PS00778">
    <property type="entry name" value="HIS_ACID_PHOSPHAT_2"/>
    <property type="match status" value="1"/>
</dbReference>
<organism evidence="4 5">
    <name type="scientific">Pyrrhoderma noxium</name>
    <dbReference type="NCBI Taxonomy" id="2282107"/>
    <lineage>
        <taxon>Eukaryota</taxon>
        <taxon>Fungi</taxon>
        <taxon>Dikarya</taxon>
        <taxon>Basidiomycota</taxon>
        <taxon>Agaricomycotina</taxon>
        <taxon>Agaricomycetes</taxon>
        <taxon>Hymenochaetales</taxon>
        <taxon>Hymenochaetaceae</taxon>
        <taxon>Pyrrhoderma</taxon>
    </lineage>
</organism>
<keyword evidence="2" id="KW-0378">Hydrolase</keyword>
<dbReference type="OrthoDB" id="10257284at2759"/>
<evidence type="ECO:0000313" key="4">
    <source>
        <dbReference type="EMBL" id="PAV20441.1"/>
    </source>
</evidence>
<evidence type="ECO:0000256" key="2">
    <source>
        <dbReference type="ARBA" id="ARBA00022801"/>
    </source>
</evidence>
<gene>
    <name evidence="4" type="ORF">PNOK_0306800</name>
</gene>
<evidence type="ECO:0000256" key="3">
    <source>
        <dbReference type="SAM" id="MobiDB-lite"/>
    </source>
</evidence>
<dbReference type="InterPro" id="IPR050645">
    <property type="entry name" value="Histidine_acid_phosphatase"/>
</dbReference>
<dbReference type="STRING" id="2282107.A0A286ULF5"/>
<evidence type="ECO:0000313" key="5">
    <source>
        <dbReference type="Proteomes" id="UP000217199"/>
    </source>
</evidence>
<protein>
    <submittedName>
        <fullName evidence="4">Phosphoglycerate mutase</fullName>
    </submittedName>
</protein>
<reference evidence="4 5" key="1">
    <citation type="journal article" date="2017" name="Mol. Ecol.">
        <title>Comparative and population genomic landscape of Phellinus noxius: A hypervariable fungus causing root rot in trees.</title>
        <authorList>
            <person name="Chung C.L."/>
            <person name="Lee T.J."/>
            <person name="Akiba M."/>
            <person name="Lee H.H."/>
            <person name="Kuo T.H."/>
            <person name="Liu D."/>
            <person name="Ke H.M."/>
            <person name="Yokoi T."/>
            <person name="Roa M.B."/>
            <person name="Lu M.J."/>
            <person name="Chang Y.Y."/>
            <person name="Ann P.J."/>
            <person name="Tsai J.N."/>
            <person name="Chen C.Y."/>
            <person name="Tzean S.S."/>
            <person name="Ota Y."/>
            <person name="Hattori T."/>
            <person name="Sahashi N."/>
            <person name="Liou R.F."/>
            <person name="Kikuchi T."/>
            <person name="Tsai I.J."/>
        </authorList>
    </citation>
    <scope>NUCLEOTIDE SEQUENCE [LARGE SCALE GENOMIC DNA]</scope>
    <source>
        <strain evidence="4 5">FFPRI411160</strain>
    </source>
</reference>
<dbReference type="GO" id="GO:0016791">
    <property type="term" value="F:phosphatase activity"/>
    <property type="evidence" value="ECO:0007669"/>
    <property type="project" value="TreeGrafter"/>
</dbReference>
<dbReference type="InterPro" id="IPR033379">
    <property type="entry name" value="Acid_Pase_AS"/>
</dbReference>
<keyword evidence="5" id="KW-1185">Reference proteome</keyword>
<feature type="compositionally biased region" description="Low complexity" evidence="3">
    <location>
        <begin position="50"/>
        <end position="79"/>
    </location>
</feature>
<dbReference type="Pfam" id="PF00328">
    <property type="entry name" value="His_Phos_2"/>
    <property type="match status" value="1"/>
</dbReference>
<accession>A0A286ULF5</accession>
<feature type="region of interest" description="Disordered" evidence="3">
    <location>
        <begin position="50"/>
        <end position="92"/>
    </location>
</feature>
<dbReference type="PANTHER" id="PTHR11567">
    <property type="entry name" value="ACID PHOSPHATASE-RELATED"/>
    <property type="match status" value="1"/>
</dbReference>
<name>A0A286ULF5_9AGAM</name>
<comment type="similarity">
    <text evidence="1">Belongs to the histidine acid phosphatase family.</text>
</comment>
<dbReference type="AlphaFoldDB" id="A0A286ULF5"/>
<comment type="caution">
    <text evidence="4">The sequence shown here is derived from an EMBL/GenBank/DDBJ whole genome shotgun (WGS) entry which is preliminary data.</text>
</comment>